<dbReference type="Pfam" id="PF05199">
    <property type="entry name" value="GMC_oxred_C"/>
    <property type="match status" value="1"/>
</dbReference>
<evidence type="ECO:0000313" key="10">
    <source>
        <dbReference type="Proteomes" id="UP000183208"/>
    </source>
</evidence>
<dbReference type="InterPro" id="IPR007867">
    <property type="entry name" value="GMC_OxRtase_C"/>
</dbReference>
<dbReference type="PIRSF" id="PIRSF000137">
    <property type="entry name" value="Alcohol_oxidase"/>
    <property type="match status" value="1"/>
</dbReference>
<dbReference type="PROSITE" id="PS00624">
    <property type="entry name" value="GMC_OXRED_2"/>
    <property type="match status" value="1"/>
</dbReference>
<evidence type="ECO:0000259" key="8">
    <source>
        <dbReference type="PROSITE" id="PS00624"/>
    </source>
</evidence>
<accession>A0A1H5CU96</accession>
<dbReference type="InterPro" id="IPR036188">
    <property type="entry name" value="FAD/NAD-bd_sf"/>
</dbReference>
<dbReference type="Proteomes" id="UP000183208">
    <property type="component" value="Unassembled WGS sequence"/>
</dbReference>
<sequence>MFDTSSASKGVKFALLEGQLLAGEIDHAAFVGQAADLGFPTTAVGDAAEKFRAIAANQAVRRANLRSSYDYIVIGSGASGSVVARRLAENRDAQVLLLEAGGDDLKPGILITETWFFNLGGEFDWNFGAERSPSVNSRSIVQAMGKALGGGTSINGMVWARGHKNDFDFWARQAGDDAWDYRHILDIYRGIEDWHGAPDPERRGSGGDVFVQPAPNPGSIAPAFLKAAESLGIPTFADQNGVMQEGSGGAAITNVRIRDGRRLNVPASYLYPVMDQPNLTVLTGAHVNRLTLEGTTIIGVEFEWQGKIRAIRSSSDVVLSAGAIQTPKLLMLSGIGDRTELDRFGISTVSHLPGVGQNLQDHPIIGGGLWEAPGPITIRNNAAEANLFTRSRPELDTPDLHIWHIEAPYLSEVTGRHAVENVWSISPALVRPESRGFLRLKSVDPHQAPEIHANMLSDPRDLAALRRGMAIARDLGNSEAMKPFVKREILPGPLAGEALDNLIRDGAMSMYHPTGTAKMGRDDLSVVNAELRVYGVKNLRIADGSIMPSITTGNTQAPCVIIGERMADILTA</sequence>
<dbReference type="Gene3D" id="3.50.50.60">
    <property type="entry name" value="FAD/NAD(P)-binding domain"/>
    <property type="match status" value="1"/>
</dbReference>
<protein>
    <submittedName>
        <fullName evidence="9">Choline dehydrogenase</fullName>
    </submittedName>
</protein>
<evidence type="ECO:0000256" key="3">
    <source>
        <dbReference type="ARBA" id="ARBA00022630"/>
    </source>
</evidence>
<evidence type="ECO:0000259" key="7">
    <source>
        <dbReference type="PROSITE" id="PS00623"/>
    </source>
</evidence>
<evidence type="ECO:0000256" key="1">
    <source>
        <dbReference type="ARBA" id="ARBA00001974"/>
    </source>
</evidence>
<evidence type="ECO:0000256" key="4">
    <source>
        <dbReference type="ARBA" id="ARBA00022827"/>
    </source>
</evidence>
<keyword evidence="3 6" id="KW-0285">Flavoprotein</keyword>
<evidence type="ECO:0000256" key="6">
    <source>
        <dbReference type="RuleBase" id="RU003968"/>
    </source>
</evidence>
<dbReference type="InterPro" id="IPR012132">
    <property type="entry name" value="GMC_OxRdtase"/>
</dbReference>
<dbReference type="EMBL" id="FNTI01000001">
    <property type="protein sequence ID" value="SED70084.1"/>
    <property type="molecule type" value="Genomic_DNA"/>
</dbReference>
<gene>
    <name evidence="9" type="ORF">SAMN05444171_4863</name>
</gene>
<proteinExistence type="inferred from homology"/>
<organism evidence="9 10">
    <name type="scientific">Bradyrhizobium lablabi</name>
    <dbReference type="NCBI Taxonomy" id="722472"/>
    <lineage>
        <taxon>Bacteria</taxon>
        <taxon>Pseudomonadati</taxon>
        <taxon>Pseudomonadota</taxon>
        <taxon>Alphaproteobacteria</taxon>
        <taxon>Hyphomicrobiales</taxon>
        <taxon>Nitrobacteraceae</taxon>
        <taxon>Bradyrhizobium</taxon>
    </lineage>
</organism>
<dbReference type="RefSeq" id="WP_074824421.1">
    <property type="nucleotide sequence ID" value="NZ_FNTI01000001.1"/>
</dbReference>
<reference evidence="9 10" key="1">
    <citation type="submission" date="2016-10" db="EMBL/GenBank/DDBJ databases">
        <authorList>
            <person name="de Groot N.N."/>
        </authorList>
    </citation>
    <scope>NUCLEOTIDE SEQUENCE [LARGE SCALE GENOMIC DNA]</scope>
    <source>
        <strain evidence="9 10">GAS522</strain>
    </source>
</reference>
<feature type="domain" description="Glucose-methanol-choline oxidoreductase N-terminal" evidence="7">
    <location>
        <begin position="145"/>
        <end position="168"/>
    </location>
</feature>
<evidence type="ECO:0000256" key="2">
    <source>
        <dbReference type="ARBA" id="ARBA00010790"/>
    </source>
</evidence>
<comment type="cofactor">
    <cofactor evidence="1 5">
        <name>FAD</name>
        <dbReference type="ChEBI" id="CHEBI:57692"/>
    </cofactor>
</comment>
<dbReference type="Pfam" id="PF00732">
    <property type="entry name" value="GMC_oxred_N"/>
    <property type="match status" value="1"/>
</dbReference>
<dbReference type="PANTHER" id="PTHR11552">
    <property type="entry name" value="GLUCOSE-METHANOL-CHOLINE GMC OXIDOREDUCTASE"/>
    <property type="match status" value="1"/>
</dbReference>
<comment type="similarity">
    <text evidence="2 6">Belongs to the GMC oxidoreductase family.</text>
</comment>
<feature type="binding site" evidence="5">
    <location>
        <begin position="155"/>
        <end position="158"/>
    </location>
    <ligand>
        <name>FAD</name>
        <dbReference type="ChEBI" id="CHEBI:57692"/>
    </ligand>
</feature>
<dbReference type="GO" id="GO:0016614">
    <property type="term" value="F:oxidoreductase activity, acting on CH-OH group of donors"/>
    <property type="evidence" value="ECO:0007669"/>
    <property type="project" value="InterPro"/>
</dbReference>
<dbReference type="OrthoDB" id="9785276at2"/>
<dbReference type="GO" id="GO:0050660">
    <property type="term" value="F:flavin adenine dinucleotide binding"/>
    <property type="evidence" value="ECO:0007669"/>
    <property type="project" value="InterPro"/>
</dbReference>
<evidence type="ECO:0000313" key="9">
    <source>
        <dbReference type="EMBL" id="SED70084.1"/>
    </source>
</evidence>
<dbReference type="PROSITE" id="PS00623">
    <property type="entry name" value="GMC_OXRED_1"/>
    <property type="match status" value="1"/>
</dbReference>
<feature type="binding site" evidence="5">
    <location>
        <position position="287"/>
    </location>
    <ligand>
        <name>FAD</name>
        <dbReference type="ChEBI" id="CHEBI:57692"/>
    </ligand>
</feature>
<name>A0A1H5CU96_9BRAD</name>
<feature type="domain" description="Glucose-methanol-choline oxidoreductase N-terminal" evidence="8">
    <location>
        <begin position="322"/>
        <end position="336"/>
    </location>
</feature>
<dbReference type="PANTHER" id="PTHR11552:SF147">
    <property type="entry name" value="CHOLINE DEHYDROGENASE, MITOCHONDRIAL"/>
    <property type="match status" value="1"/>
</dbReference>
<dbReference type="AlphaFoldDB" id="A0A1H5CU96"/>
<evidence type="ECO:0000256" key="5">
    <source>
        <dbReference type="PIRSR" id="PIRSR000137-2"/>
    </source>
</evidence>
<feature type="binding site" evidence="5">
    <location>
        <position position="544"/>
    </location>
    <ligand>
        <name>FAD</name>
        <dbReference type="ChEBI" id="CHEBI:57692"/>
    </ligand>
</feature>
<dbReference type="SUPFAM" id="SSF51905">
    <property type="entry name" value="FAD/NAD(P)-binding domain"/>
    <property type="match status" value="1"/>
</dbReference>
<dbReference type="InterPro" id="IPR000172">
    <property type="entry name" value="GMC_OxRdtase_N"/>
</dbReference>
<dbReference type="SUPFAM" id="SSF54373">
    <property type="entry name" value="FAD-linked reductases, C-terminal domain"/>
    <property type="match status" value="1"/>
</dbReference>
<keyword evidence="4 5" id="KW-0274">FAD</keyword>
<dbReference type="Gene3D" id="3.30.560.10">
    <property type="entry name" value="Glucose Oxidase, domain 3"/>
    <property type="match status" value="1"/>
</dbReference>